<dbReference type="Pfam" id="PF04536">
    <property type="entry name" value="TPM_phosphatase"/>
    <property type="match status" value="1"/>
</dbReference>
<dbReference type="Proteomes" id="UP001627408">
    <property type="component" value="Unassembled WGS sequence"/>
</dbReference>
<dbReference type="PANTHER" id="PTHR30373">
    <property type="entry name" value="UPF0603 PROTEIN YGCG"/>
    <property type="match status" value="1"/>
</dbReference>
<name>A0ABW8UUZ7_9RHOB</name>
<evidence type="ECO:0000313" key="4">
    <source>
        <dbReference type="Proteomes" id="UP001627408"/>
    </source>
</evidence>
<keyword evidence="4" id="KW-1185">Reference proteome</keyword>
<evidence type="ECO:0000259" key="2">
    <source>
        <dbReference type="Pfam" id="PF04536"/>
    </source>
</evidence>
<dbReference type="RefSeq" id="WP_407592776.1">
    <property type="nucleotide sequence ID" value="NZ_JBHDIY010000002.1"/>
</dbReference>
<comment type="caution">
    <text evidence="3">The sequence shown here is derived from an EMBL/GenBank/DDBJ whole genome shotgun (WGS) entry which is preliminary data.</text>
</comment>
<sequence length="269" mass="29605">MPLYAGAQTYPDYISTDINDFAGLLVDDEERERVKDRLVTLRQDTGIEMTVVTLPSQDAYAPRLTLEDFATGLFNHWGIGDSTRNDGIMVLVLPEDRAMRIELGAGFGQDWNHVAQRIVDEDFLPSFRDEDYQRGIEAGSAAVIERIALPFVEGRPAPAPPENTSLPWQTVPLFGGIILLFMLRGWVSDIFIRLRTCPKCGRKGTLRASRRTVQSATTNMTGRAERTVWCVACDYHDVSMITLARRTGSTSSGGFGGGRSGGGGASGRW</sequence>
<accession>A0ABW8UUZ7</accession>
<evidence type="ECO:0000256" key="1">
    <source>
        <dbReference type="SAM" id="MobiDB-lite"/>
    </source>
</evidence>
<proteinExistence type="predicted"/>
<evidence type="ECO:0000313" key="3">
    <source>
        <dbReference type="EMBL" id="MFL4470941.1"/>
    </source>
</evidence>
<dbReference type="Gene3D" id="3.10.310.50">
    <property type="match status" value="1"/>
</dbReference>
<organism evidence="3 4">
    <name type="scientific">Tateyamaria armeniaca</name>
    <dbReference type="NCBI Taxonomy" id="2518930"/>
    <lineage>
        <taxon>Bacteria</taxon>
        <taxon>Pseudomonadati</taxon>
        <taxon>Pseudomonadota</taxon>
        <taxon>Alphaproteobacteria</taxon>
        <taxon>Rhodobacterales</taxon>
        <taxon>Roseobacteraceae</taxon>
        <taxon>Tateyamaria</taxon>
    </lineage>
</organism>
<reference evidence="3 4" key="1">
    <citation type="submission" date="2024-08" db="EMBL/GenBank/DDBJ databases">
        <title>Tateyamaria sp. nov., isolated from marine algae.</title>
        <authorList>
            <person name="Choi B.J."/>
            <person name="Kim J.M."/>
            <person name="Lee J.K."/>
            <person name="Choi D.G."/>
            <person name="Bayburt H."/>
            <person name="Baek J.H."/>
            <person name="Han D.M."/>
            <person name="Jeon C.O."/>
        </authorList>
    </citation>
    <scope>NUCLEOTIDE SEQUENCE [LARGE SCALE GENOMIC DNA]</scope>
    <source>
        <strain evidence="3 4">KMU-156</strain>
    </source>
</reference>
<dbReference type="PANTHER" id="PTHR30373:SF2">
    <property type="entry name" value="UPF0603 PROTEIN YGCG"/>
    <property type="match status" value="1"/>
</dbReference>
<feature type="compositionally biased region" description="Gly residues" evidence="1">
    <location>
        <begin position="251"/>
        <end position="269"/>
    </location>
</feature>
<protein>
    <submittedName>
        <fullName evidence="3">YgcG family protein</fullName>
    </submittedName>
</protein>
<feature type="domain" description="TPM" evidence="2">
    <location>
        <begin position="18"/>
        <end position="145"/>
    </location>
</feature>
<dbReference type="InterPro" id="IPR007621">
    <property type="entry name" value="TPM_dom"/>
</dbReference>
<feature type="region of interest" description="Disordered" evidence="1">
    <location>
        <begin position="247"/>
        <end position="269"/>
    </location>
</feature>
<gene>
    <name evidence="3" type="ORF">ACERZ8_14025</name>
</gene>
<dbReference type="EMBL" id="JBHDIY010000002">
    <property type="protein sequence ID" value="MFL4470941.1"/>
    <property type="molecule type" value="Genomic_DNA"/>
</dbReference>